<feature type="compositionally biased region" description="Polar residues" evidence="1">
    <location>
        <begin position="110"/>
        <end position="127"/>
    </location>
</feature>
<feature type="region of interest" description="Disordered" evidence="1">
    <location>
        <begin position="92"/>
        <end position="215"/>
    </location>
</feature>
<organism evidence="2 3">
    <name type="scientific">Galerina marginata (strain CBS 339.88)</name>
    <dbReference type="NCBI Taxonomy" id="685588"/>
    <lineage>
        <taxon>Eukaryota</taxon>
        <taxon>Fungi</taxon>
        <taxon>Dikarya</taxon>
        <taxon>Basidiomycota</taxon>
        <taxon>Agaricomycotina</taxon>
        <taxon>Agaricomycetes</taxon>
        <taxon>Agaricomycetidae</taxon>
        <taxon>Agaricales</taxon>
        <taxon>Agaricineae</taxon>
        <taxon>Strophariaceae</taxon>
        <taxon>Galerina</taxon>
    </lineage>
</organism>
<feature type="compositionally biased region" description="Basic and acidic residues" evidence="1">
    <location>
        <begin position="92"/>
        <end position="104"/>
    </location>
</feature>
<dbReference type="OrthoDB" id="3037510at2759"/>
<dbReference type="AlphaFoldDB" id="A0A067SQ44"/>
<feature type="compositionally biased region" description="Basic and acidic residues" evidence="1">
    <location>
        <begin position="161"/>
        <end position="170"/>
    </location>
</feature>
<dbReference type="HOGENOM" id="CLU_1283344_0_0_1"/>
<feature type="compositionally biased region" description="Basic and acidic residues" evidence="1">
    <location>
        <begin position="181"/>
        <end position="215"/>
    </location>
</feature>
<keyword evidence="3" id="KW-1185">Reference proteome</keyword>
<evidence type="ECO:0000313" key="2">
    <source>
        <dbReference type="EMBL" id="KDR69819.1"/>
    </source>
</evidence>
<dbReference type="EMBL" id="KL142400">
    <property type="protein sequence ID" value="KDR69819.1"/>
    <property type="molecule type" value="Genomic_DNA"/>
</dbReference>
<evidence type="ECO:0000256" key="1">
    <source>
        <dbReference type="SAM" id="MobiDB-lite"/>
    </source>
</evidence>
<proteinExistence type="predicted"/>
<name>A0A067SQ44_GALM3</name>
<sequence length="215" mass="24435">MDEAEEFLGSLFPSVKEEFKPPIIPEDEGSHPHVPGEDYKPSAELLALFGTLAEAGSTHVFVKPEPTETSIPDYQPSADLLKAFALLSDNVDSMKDRSPVKREQEDEPYTPSQVPVKQEASEISTYELSAMHPQKPKTFQRHVEPPTQTRTLDPRLNTRQIKIETFEHSNHPYSRPPLEQPSRDPRIRALNKRNGDHLRGHVESAKRIKSEYEGY</sequence>
<evidence type="ECO:0000313" key="3">
    <source>
        <dbReference type="Proteomes" id="UP000027222"/>
    </source>
</evidence>
<reference evidence="3" key="1">
    <citation type="journal article" date="2014" name="Proc. Natl. Acad. Sci. U.S.A.">
        <title>Extensive sampling of basidiomycete genomes demonstrates inadequacy of the white-rot/brown-rot paradigm for wood decay fungi.</title>
        <authorList>
            <person name="Riley R."/>
            <person name="Salamov A.A."/>
            <person name="Brown D.W."/>
            <person name="Nagy L.G."/>
            <person name="Floudas D."/>
            <person name="Held B.W."/>
            <person name="Levasseur A."/>
            <person name="Lombard V."/>
            <person name="Morin E."/>
            <person name="Otillar R."/>
            <person name="Lindquist E.A."/>
            <person name="Sun H."/>
            <person name="LaButti K.M."/>
            <person name="Schmutz J."/>
            <person name="Jabbour D."/>
            <person name="Luo H."/>
            <person name="Baker S.E."/>
            <person name="Pisabarro A.G."/>
            <person name="Walton J.D."/>
            <person name="Blanchette R.A."/>
            <person name="Henrissat B."/>
            <person name="Martin F."/>
            <person name="Cullen D."/>
            <person name="Hibbett D.S."/>
            <person name="Grigoriev I.V."/>
        </authorList>
    </citation>
    <scope>NUCLEOTIDE SEQUENCE [LARGE SCALE GENOMIC DNA]</scope>
    <source>
        <strain evidence="3">CBS 339.88</strain>
    </source>
</reference>
<accession>A0A067SQ44</accession>
<gene>
    <name evidence="2" type="ORF">GALMADRAFT_230477</name>
</gene>
<protein>
    <submittedName>
        <fullName evidence="2">Uncharacterized protein</fullName>
    </submittedName>
</protein>
<dbReference type="Proteomes" id="UP000027222">
    <property type="component" value="Unassembled WGS sequence"/>
</dbReference>